<dbReference type="InterPro" id="IPR002146">
    <property type="entry name" value="ATP_synth_b/b'su_bac/chlpt"/>
</dbReference>
<dbReference type="Pfam" id="PF00430">
    <property type="entry name" value="ATP-synt_B"/>
    <property type="match status" value="1"/>
</dbReference>
<comment type="subcellular location">
    <subcellularLocation>
        <location evidence="13">Cell membrane</location>
        <topology evidence="13">Single-pass membrane protein</topology>
    </subcellularLocation>
    <subcellularLocation>
        <location evidence="12">Endomembrane system</location>
        <topology evidence="12">Single-pass membrane protein</topology>
    </subcellularLocation>
</comment>
<comment type="function">
    <text evidence="11">Component of the F(0) channel, it forms part of the peripheral stalk, linking F(1) to F(0). The b'-subunit is a diverged and duplicated form of b found in plants and photosynthetic bacteria.</text>
</comment>
<dbReference type="EMBL" id="MTKR01000037">
    <property type="protein sequence ID" value="RWX50691.1"/>
    <property type="molecule type" value="Genomic_DNA"/>
</dbReference>
<name>A0A3S3RDK6_9BACT</name>
<evidence type="ECO:0000256" key="3">
    <source>
        <dbReference type="ARBA" id="ARBA00022547"/>
    </source>
</evidence>
<dbReference type="GO" id="GO:0046961">
    <property type="term" value="F:proton-transporting ATPase activity, rotational mechanism"/>
    <property type="evidence" value="ECO:0007669"/>
    <property type="project" value="TreeGrafter"/>
</dbReference>
<comment type="function">
    <text evidence="10 13">F(1)F(0) ATP synthase produces ATP from ADP in the presence of a proton or sodium gradient. F-type ATPases consist of two structural domains, F(1) containing the extramembraneous catalytic core and F(0) containing the membrane proton channel, linked together by a central stalk and a peripheral stalk. During catalysis, ATP synthesis in the catalytic domain of F(1) is coupled via a rotary mechanism of the central stalk subunits to proton translocation.</text>
</comment>
<evidence type="ECO:0000256" key="14">
    <source>
        <dbReference type="RuleBase" id="RU003848"/>
    </source>
</evidence>
<keyword evidence="4 13" id="KW-0812">Transmembrane</keyword>
<evidence type="ECO:0000256" key="5">
    <source>
        <dbReference type="ARBA" id="ARBA00022781"/>
    </source>
</evidence>
<evidence type="ECO:0000256" key="7">
    <source>
        <dbReference type="ARBA" id="ARBA00023065"/>
    </source>
</evidence>
<organism evidence="17 19">
    <name type="scientific">Candidatus Electrothrix marina</name>
    <dbReference type="NCBI Taxonomy" id="1859130"/>
    <lineage>
        <taxon>Bacteria</taxon>
        <taxon>Pseudomonadati</taxon>
        <taxon>Thermodesulfobacteriota</taxon>
        <taxon>Desulfobulbia</taxon>
        <taxon>Desulfobulbales</taxon>
        <taxon>Desulfobulbaceae</taxon>
        <taxon>Candidatus Electrothrix</taxon>
    </lineage>
</organism>
<keyword evidence="7 13" id="KW-0406">Ion transport</keyword>
<evidence type="ECO:0000313" key="19">
    <source>
        <dbReference type="Proteomes" id="UP000287615"/>
    </source>
</evidence>
<dbReference type="GO" id="GO:0005886">
    <property type="term" value="C:plasma membrane"/>
    <property type="evidence" value="ECO:0007669"/>
    <property type="project" value="UniProtKB-SubCell"/>
</dbReference>
<evidence type="ECO:0000256" key="10">
    <source>
        <dbReference type="ARBA" id="ARBA00025198"/>
    </source>
</evidence>
<feature type="transmembrane region" description="Helical" evidence="13">
    <location>
        <begin position="6"/>
        <end position="27"/>
    </location>
</feature>
<dbReference type="Proteomes" id="UP000287615">
    <property type="component" value="Unassembled WGS sequence"/>
</dbReference>
<evidence type="ECO:0000313" key="17">
    <source>
        <dbReference type="EMBL" id="RWX50691.1"/>
    </source>
</evidence>
<keyword evidence="13" id="KW-1003">Cell membrane</keyword>
<keyword evidence="3 13" id="KW-0138">CF(0)</keyword>
<reference evidence="18 19" key="1">
    <citation type="submission" date="2017-01" db="EMBL/GenBank/DDBJ databases">
        <title>The cable genome- insights into the physiology and evolution of filamentous bacteria capable of sulfide oxidation via long distance electron transfer.</title>
        <authorList>
            <person name="Schreiber L."/>
            <person name="Bjerg J.T."/>
            <person name="Boggild A."/>
            <person name="Van De Vossenberg J."/>
            <person name="Meysman F."/>
            <person name="Nielsen L.P."/>
            <person name="Schramm A."/>
            <person name="Kjeldsen K.U."/>
        </authorList>
    </citation>
    <scope>NUCLEOTIDE SEQUENCE [LARGE SCALE GENOMIC DNA]</scope>
    <source>
        <strain evidence="16">A2</strain>
        <strain evidence="17">A3</strain>
    </source>
</reference>
<proteinExistence type="inferred from homology"/>
<evidence type="ECO:0000256" key="12">
    <source>
        <dbReference type="ARBA" id="ARBA00037847"/>
    </source>
</evidence>
<dbReference type="CDD" id="cd06503">
    <property type="entry name" value="ATP-synt_Fo_b"/>
    <property type="match status" value="1"/>
</dbReference>
<evidence type="ECO:0000256" key="9">
    <source>
        <dbReference type="ARBA" id="ARBA00023310"/>
    </source>
</evidence>
<evidence type="ECO:0000256" key="8">
    <source>
        <dbReference type="ARBA" id="ARBA00023136"/>
    </source>
</evidence>
<dbReference type="GO" id="GO:0046933">
    <property type="term" value="F:proton-transporting ATP synthase activity, rotational mechanism"/>
    <property type="evidence" value="ECO:0007669"/>
    <property type="project" value="UniProtKB-UniRule"/>
</dbReference>
<keyword evidence="2 13" id="KW-0813">Transport</keyword>
<comment type="caution">
    <text evidence="17">The sequence shown here is derived from an EMBL/GenBank/DDBJ whole genome shotgun (WGS) entry which is preliminary data.</text>
</comment>
<evidence type="ECO:0000256" key="2">
    <source>
        <dbReference type="ARBA" id="ARBA00022448"/>
    </source>
</evidence>
<keyword evidence="5 13" id="KW-0375">Hydrogen ion transport</keyword>
<comment type="subunit">
    <text evidence="13">F-type ATPases have 2 components, F(1) - the catalytic core - and F(0) - the membrane proton channel. F(1) has five subunits: alpha(3), beta(3), gamma(1), delta(1), epsilon(1). F(0) has three main subunits: a(1), b(2) and c(10-14). The alpha and beta chains form an alternating ring which encloses part of the gamma chain. F(1) is attached to F(0) by a central stalk formed by the gamma and epsilon chains, while a peripheral stalk is formed by the delta and b chains.</text>
</comment>
<dbReference type="AlphaFoldDB" id="A0A3S3RDK6"/>
<dbReference type="GO" id="GO:0045259">
    <property type="term" value="C:proton-transporting ATP synthase complex"/>
    <property type="evidence" value="ECO:0007669"/>
    <property type="project" value="UniProtKB-KW"/>
</dbReference>
<dbReference type="Proteomes" id="UP000286862">
    <property type="component" value="Unassembled WGS sequence"/>
</dbReference>
<dbReference type="PANTHER" id="PTHR33445">
    <property type="entry name" value="ATP SYNTHASE SUBUNIT B', CHLOROPLASTIC"/>
    <property type="match status" value="1"/>
</dbReference>
<evidence type="ECO:0000256" key="13">
    <source>
        <dbReference type="HAMAP-Rule" id="MF_01398"/>
    </source>
</evidence>
<keyword evidence="8 13" id="KW-0472">Membrane</keyword>
<evidence type="ECO:0000256" key="1">
    <source>
        <dbReference type="ARBA" id="ARBA00005513"/>
    </source>
</evidence>
<dbReference type="PANTHER" id="PTHR33445:SF2">
    <property type="entry name" value="ATP SYNTHASE SUBUNIT B', CHLOROPLASTIC"/>
    <property type="match status" value="1"/>
</dbReference>
<evidence type="ECO:0000256" key="11">
    <source>
        <dbReference type="ARBA" id="ARBA00025614"/>
    </source>
</evidence>
<protein>
    <recommendedName>
        <fullName evidence="13">ATP synthase subunit b</fullName>
    </recommendedName>
    <alternativeName>
        <fullName evidence="13">ATP synthase F(0) sector subunit b</fullName>
    </alternativeName>
    <alternativeName>
        <fullName evidence="13">ATPase subunit I</fullName>
    </alternativeName>
    <alternativeName>
        <fullName evidence="13">F-type ATPase subunit b</fullName>
        <shortName evidence="13">F-ATPase subunit b</shortName>
    </alternativeName>
</protein>
<comment type="similarity">
    <text evidence="1 13 14">Belongs to the ATPase B chain family.</text>
</comment>
<sequence length="143" mass="16266">MISVDITVLIHIINMIALMFILNKVLYKPIIEIMEKRQDKLDDLGNDVEKCERNAKNRQAEVEKKMREASVKAKEALDAARNQAAKAGAEKLAVVRREAEGEKEKQLAEVHAEFEETRKELQGNMEDFAREMASKILGRSLEA</sequence>
<evidence type="ECO:0000256" key="6">
    <source>
        <dbReference type="ARBA" id="ARBA00022989"/>
    </source>
</evidence>
<feature type="coiled-coil region" evidence="15">
    <location>
        <begin position="34"/>
        <end position="83"/>
    </location>
</feature>
<dbReference type="GO" id="GO:0012505">
    <property type="term" value="C:endomembrane system"/>
    <property type="evidence" value="ECO:0007669"/>
    <property type="project" value="UniProtKB-SubCell"/>
</dbReference>
<evidence type="ECO:0000313" key="16">
    <source>
        <dbReference type="EMBL" id="RWX48781.1"/>
    </source>
</evidence>
<dbReference type="HAMAP" id="MF_01398">
    <property type="entry name" value="ATP_synth_b_bprime"/>
    <property type="match status" value="1"/>
</dbReference>
<dbReference type="EMBL" id="MTKQ01000056">
    <property type="protein sequence ID" value="RWX48781.1"/>
    <property type="molecule type" value="Genomic_DNA"/>
</dbReference>
<gene>
    <name evidence="13" type="primary">atpF</name>
    <name evidence="16" type="ORF">VT99_10561</name>
    <name evidence="17" type="ORF">VU00_10374</name>
</gene>
<keyword evidence="6 13" id="KW-1133">Transmembrane helix</keyword>
<keyword evidence="9 13" id="KW-0066">ATP synthesis</keyword>
<evidence type="ECO:0000256" key="4">
    <source>
        <dbReference type="ARBA" id="ARBA00022692"/>
    </source>
</evidence>
<keyword evidence="15" id="KW-0175">Coiled coil</keyword>
<evidence type="ECO:0000256" key="15">
    <source>
        <dbReference type="SAM" id="Coils"/>
    </source>
</evidence>
<accession>A0A3S3RDK6</accession>
<dbReference type="InterPro" id="IPR050059">
    <property type="entry name" value="ATP_synthase_B_chain"/>
</dbReference>
<evidence type="ECO:0000313" key="18">
    <source>
        <dbReference type="Proteomes" id="UP000286862"/>
    </source>
</evidence>